<dbReference type="Proteomes" id="UP001497453">
    <property type="component" value="Chromosome 6"/>
</dbReference>
<sequence length="420" mass="46668">MPFSVKVTTTVASTAIVLSTVIYYCVLSGGRSSPPSQPKDSSSLRQKVSPFTFKNYDKLAQQFFCDQLPVKLSDWRNPGDVPECEAIWESLDQVLRNHGLEQWAHTEIQFLKSPQNSYPLATGFAYVIPSRMLDSGPGTAKKLTWFQYINPVLRMARTKDGHDVAIRVITVNKDGHEQLNILRKVAASPSSLLSNNHTLPMLRVFEYEDITFGIFPRTAGCMEEAFDSWPKNSVGDVLNMILQALEGLAFIHDLGIAHRDADKSNFLVQWHPESLRTMTVAISRPRVYLIDFEVAVEFPSELPIEARVSIGPPSGGTINIADGWGRAVPPEVDSGMPYSPFKLDVWQLGYSFITFRSTVPAIDEVLAELVLDDPVARPNASEALTKLGKVVNGIPPEALLIEPVKFDIEPKQYSTEPHNA</sequence>
<dbReference type="SMART" id="SM00220">
    <property type="entry name" value="S_TKc"/>
    <property type="match status" value="1"/>
</dbReference>
<protein>
    <recommendedName>
        <fullName evidence="1">Protein kinase domain-containing protein</fullName>
    </recommendedName>
</protein>
<evidence type="ECO:0000313" key="2">
    <source>
        <dbReference type="EMBL" id="CAL1711533.1"/>
    </source>
</evidence>
<dbReference type="InterPro" id="IPR000719">
    <property type="entry name" value="Prot_kinase_dom"/>
</dbReference>
<proteinExistence type="predicted"/>
<dbReference type="PROSITE" id="PS50011">
    <property type="entry name" value="PROTEIN_KINASE_DOM"/>
    <property type="match status" value="1"/>
</dbReference>
<accession>A0ABP1DWR1</accession>
<evidence type="ECO:0000259" key="1">
    <source>
        <dbReference type="PROSITE" id="PS50011"/>
    </source>
</evidence>
<reference evidence="3" key="1">
    <citation type="submission" date="2024-04" db="EMBL/GenBank/DDBJ databases">
        <authorList>
            <person name="Shaw F."/>
            <person name="Minotto A."/>
        </authorList>
    </citation>
    <scope>NUCLEOTIDE SEQUENCE [LARGE SCALE GENOMIC DNA]</scope>
</reference>
<dbReference type="Gene3D" id="1.10.510.10">
    <property type="entry name" value="Transferase(Phosphotransferase) domain 1"/>
    <property type="match status" value="1"/>
</dbReference>
<name>A0ABP1DWR1_9APHY</name>
<dbReference type="EMBL" id="OZ037949">
    <property type="protein sequence ID" value="CAL1711533.1"/>
    <property type="molecule type" value="Genomic_DNA"/>
</dbReference>
<dbReference type="InterPro" id="IPR011009">
    <property type="entry name" value="Kinase-like_dom_sf"/>
</dbReference>
<dbReference type="PANTHER" id="PTHR44167:SF24">
    <property type="entry name" value="SERINE_THREONINE-PROTEIN KINASE CHK2"/>
    <property type="match status" value="1"/>
</dbReference>
<dbReference type="SUPFAM" id="SSF56112">
    <property type="entry name" value="Protein kinase-like (PK-like)"/>
    <property type="match status" value="1"/>
</dbReference>
<evidence type="ECO:0000313" key="3">
    <source>
        <dbReference type="Proteomes" id="UP001497453"/>
    </source>
</evidence>
<dbReference type="PANTHER" id="PTHR44167">
    <property type="entry name" value="OVARIAN-SPECIFIC SERINE/THREONINE-PROTEIN KINASE LOK-RELATED"/>
    <property type="match status" value="1"/>
</dbReference>
<feature type="domain" description="Protein kinase" evidence="1">
    <location>
        <begin position="126"/>
        <end position="420"/>
    </location>
</feature>
<organism evidence="2 3">
    <name type="scientific">Somion occarium</name>
    <dbReference type="NCBI Taxonomy" id="3059160"/>
    <lineage>
        <taxon>Eukaryota</taxon>
        <taxon>Fungi</taxon>
        <taxon>Dikarya</taxon>
        <taxon>Basidiomycota</taxon>
        <taxon>Agaricomycotina</taxon>
        <taxon>Agaricomycetes</taxon>
        <taxon>Polyporales</taxon>
        <taxon>Cerrenaceae</taxon>
        <taxon>Somion</taxon>
    </lineage>
</organism>
<keyword evidence="3" id="KW-1185">Reference proteome</keyword>
<gene>
    <name evidence="2" type="ORF">GFSPODELE1_LOCUS8383</name>
</gene>